<dbReference type="SFLD" id="SFLDS00003">
    <property type="entry name" value="Haloacid_Dehalogenase"/>
    <property type="match status" value="1"/>
</dbReference>
<dbReference type="InterPro" id="IPR036412">
    <property type="entry name" value="HAD-like_sf"/>
</dbReference>
<reference evidence="1 2" key="1">
    <citation type="submission" date="2018-04" db="EMBL/GenBank/DDBJ databases">
        <authorList>
            <person name="Eckel V.P."/>
            <person name="Vogel R.F."/>
        </authorList>
    </citation>
    <scope>NUCLEOTIDE SEQUENCE [LARGE SCALE GENOMIC DNA]</scope>
    <source>
        <strain evidence="2">TMW 2.1764</strain>
    </source>
</reference>
<proteinExistence type="predicted"/>
<dbReference type="EMBL" id="QDAG01000002">
    <property type="protein sequence ID" value="KAE8129792.1"/>
    <property type="molecule type" value="Genomic_DNA"/>
</dbReference>
<dbReference type="Proteomes" id="UP000325415">
    <property type="component" value="Unassembled WGS sequence"/>
</dbReference>
<gene>
    <name evidence="1" type="ORF">DDE84_02205</name>
</gene>
<protein>
    <submittedName>
        <fullName evidence="1">HAD family phosphatase</fullName>
    </submittedName>
</protein>
<evidence type="ECO:0000313" key="1">
    <source>
        <dbReference type="EMBL" id="KAE8129792.1"/>
    </source>
</evidence>
<dbReference type="OrthoDB" id="9797743at2"/>
<evidence type="ECO:0000313" key="2">
    <source>
        <dbReference type="Proteomes" id="UP000325415"/>
    </source>
</evidence>
<dbReference type="AlphaFoldDB" id="A0A5N6RY77"/>
<dbReference type="SFLD" id="SFLDG01129">
    <property type="entry name" value="C1.5:_HAD__Beta-PGM__Phosphata"/>
    <property type="match status" value="1"/>
</dbReference>
<dbReference type="Gene3D" id="1.10.150.240">
    <property type="entry name" value="Putative phosphatase, domain 2"/>
    <property type="match status" value="1"/>
</dbReference>
<dbReference type="Gene3D" id="3.40.50.1000">
    <property type="entry name" value="HAD superfamily/HAD-like"/>
    <property type="match status" value="1"/>
</dbReference>
<dbReference type="CDD" id="cd07505">
    <property type="entry name" value="HAD_BPGM-like"/>
    <property type="match status" value="1"/>
</dbReference>
<dbReference type="SUPFAM" id="SSF56784">
    <property type="entry name" value="HAD-like"/>
    <property type="match status" value="1"/>
</dbReference>
<accession>A0A5N6RY77</accession>
<dbReference type="Pfam" id="PF00702">
    <property type="entry name" value="Hydrolase"/>
    <property type="match status" value="1"/>
</dbReference>
<keyword evidence="2" id="KW-1185">Reference proteome</keyword>
<organism evidence="1 2">
    <name type="scientific">Bifidobacterium tibiigranuli</name>
    <dbReference type="NCBI Taxonomy" id="2172043"/>
    <lineage>
        <taxon>Bacteria</taxon>
        <taxon>Bacillati</taxon>
        <taxon>Actinomycetota</taxon>
        <taxon>Actinomycetes</taxon>
        <taxon>Bifidobacteriales</taxon>
        <taxon>Bifidobacteriaceae</taxon>
        <taxon>Bifidobacterium</taxon>
    </lineage>
</organism>
<sequence length="228" mass="24382">MLKAVLWDLDGTLIDSEPVWHEAEIQLARAHGGQWDEELAWADSGKPIQVAAQHMVERGTQLTVDEISQALVDKVYQLEVECMPWIEGVEDVLKQLVEAGIPSVLVTASPRKMAQNLVDHAPKGAFVGFVCGSDNLPKKPDPAPYLAAGRLVGAAEQDMPYCIAIEDSVPGLASATASGATTLAHIGSTGTDVSDGPQFASINGYEGLGVAELEHYVRLRLGELDAER</sequence>
<dbReference type="PANTHER" id="PTHR18901:SF38">
    <property type="entry name" value="PSEUDOURIDINE-5'-PHOSPHATASE"/>
    <property type="match status" value="1"/>
</dbReference>
<name>A0A5N6RY77_9BIFI</name>
<dbReference type="PANTHER" id="PTHR18901">
    <property type="entry name" value="2-DEOXYGLUCOSE-6-PHOSPHATE PHOSPHATASE 2"/>
    <property type="match status" value="1"/>
</dbReference>
<dbReference type="InterPro" id="IPR023198">
    <property type="entry name" value="PGP-like_dom2"/>
</dbReference>
<comment type="caution">
    <text evidence="1">The sequence shown here is derived from an EMBL/GenBank/DDBJ whole genome shotgun (WGS) entry which is preliminary data.</text>
</comment>
<dbReference type="InterPro" id="IPR023214">
    <property type="entry name" value="HAD_sf"/>
</dbReference>